<dbReference type="InterPro" id="IPR009061">
    <property type="entry name" value="DNA-bd_dom_put_sf"/>
</dbReference>
<protein>
    <recommendedName>
        <fullName evidence="1">HTH merR-type domain-containing protein</fullName>
    </recommendedName>
</protein>
<accession>A0A0G0D5D8</accession>
<dbReference type="InterPro" id="IPR000551">
    <property type="entry name" value="MerR-type_HTH_dom"/>
</dbReference>
<comment type="caution">
    <text evidence="2">The sequence shown here is derived from an EMBL/GenBank/DDBJ whole genome shotgun (WGS) entry which is preliminary data.</text>
</comment>
<sequence>MRKKVKVDPSDKYLIPKGNVFRHAIQEYFSGEHFKKTQENFNMRKYTVGDTKIPYRVINNWDKNNLLPKGLKGNMGWRKFTFVELVWLKAIERFRAYGFSLDKIARVKASIVDWDKNHNEIYPAFEYYVARACFSDDDPYIVALANGVGGIGSTEEIEIAKQKHFKTNDMLLISLKSIVKEIGLTPMPPRPLIWLSNTETEVLSDLRSGEKDEVKIKFRKNKITDIETSETKIGSATQEIQKLNGEDRMYGSILAKYENGKRQSLRITKNRRVSDN</sequence>
<dbReference type="Proteomes" id="UP000034683">
    <property type="component" value="Unassembled WGS sequence"/>
</dbReference>
<proteinExistence type="predicted"/>
<reference evidence="2 3" key="1">
    <citation type="journal article" date="2015" name="Nature">
        <title>rRNA introns, odd ribosomes, and small enigmatic genomes across a large radiation of phyla.</title>
        <authorList>
            <person name="Brown C.T."/>
            <person name="Hug L.A."/>
            <person name="Thomas B.C."/>
            <person name="Sharon I."/>
            <person name="Castelle C.J."/>
            <person name="Singh A."/>
            <person name="Wilkins M.J."/>
            <person name="Williams K.H."/>
            <person name="Banfield J.F."/>
        </authorList>
    </citation>
    <scope>NUCLEOTIDE SEQUENCE [LARGE SCALE GENOMIC DNA]</scope>
</reference>
<gene>
    <name evidence="2" type="ORF">UR92_C0003G0020</name>
</gene>
<dbReference type="AlphaFoldDB" id="A0A0G0D5D8"/>
<evidence type="ECO:0000313" key="2">
    <source>
        <dbReference type="EMBL" id="KKP88518.1"/>
    </source>
</evidence>
<dbReference type="SUPFAM" id="SSF46955">
    <property type="entry name" value="Putative DNA-binding domain"/>
    <property type="match status" value="1"/>
</dbReference>
<dbReference type="GO" id="GO:0006355">
    <property type="term" value="P:regulation of DNA-templated transcription"/>
    <property type="evidence" value="ECO:0007669"/>
    <property type="project" value="InterPro"/>
</dbReference>
<evidence type="ECO:0000313" key="3">
    <source>
        <dbReference type="Proteomes" id="UP000034683"/>
    </source>
</evidence>
<organism evidence="2 3">
    <name type="scientific">Candidatus Nomurabacteria bacterium GW2011_GWA2_35_80</name>
    <dbReference type="NCBI Taxonomy" id="1618733"/>
    <lineage>
        <taxon>Bacteria</taxon>
        <taxon>Candidatus Nomuraibacteriota</taxon>
    </lineage>
</organism>
<dbReference type="GO" id="GO:0003677">
    <property type="term" value="F:DNA binding"/>
    <property type="evidence" value="ECO:0007669"/>
    <property type="project" value="InterPro"/>
</dbReference>
<dbReference type="Gene3D" id="1.10.1660.10">
    <property type="match status" value="1"/>
</dbReference>
<dbReference type="Pfam" id="PF13411">
    <property type="entry name" value="MerR_1"/>
    <property type="match status" value="1"/>
</dbReference>
<name>A0A0G0D5D8_9BACT</name>
<evidence type="ECO:0000259" key="1">
    <source>
        <dbReference type="Pfam" id="PF13411"/>
    </source>
</evidence>
<dbReference type="EMBL" id="LBRA01000003">
    <property type="protein sequence ID" value="KKP88518.1"/>
    <property type="molecule type" value="Genomic_DNA"/>
</dbReference>
<feature type="domain" description="HTH merR-type" evidence="1">
    <location>
        <begin position="50"/>
        <end position="108"/>
    </location>
</feature>